<keyword evidence="2" id="KW-1185">Reference proteome</keyword>
<evidence type="ECO:0000313" key="1">
    <source>
        <dbReference type="EMBL" id="CAZ96003.1"/>
    </source>
</evidence>
<sequence length="31" mass="3716">MILIIFLQNVGKGPILIKWMYFWGKFVECNL</sequence>
<gene>
    <name evidence="1" type="ordered locus">zobellia_1950</name>
</gene>
<dbReference type="HOGENOM" id="CLU_3399261_0_0_10"/>
<reference evidence="1 2" key="2">
    <citation type="journal article" date="2012" name="Environ. Microbiol.">
        <title>Characterization of the first alginolytic operons in a marine bacterium: from their emergence in marine Flavobacteriia to their independent transfers to marine Proteobacteria and human gut Bacteroides.</title>
        <authorList>
            <person name="Thomas F."/>
            <person name="Barbeyron T."/>
            <person name="Tonon T."/>
            <person name="Genicot S."/>
            <person name="Czjzek M."/>
            <person name="Michel G."/>
        </authorList>
    </citation>
    <scope>NUCLEOTIDE SEQUENCE [LARGE SCALE GENOMIC DNA]</scope>
    <source>
        <strain evidence="2">DSM 12802 / CCUG 47099 / CIP 106680 / NCIMB 13871 / Dsij</strain>
    </source>
</reference>
<dbReference type="AlphaFoldDB" id="G0L579"/>
<dbReference type="Proteomes" id="UP000008898">
    <property type="component" value="Chromosome"/>
</dbReference>
<name>G0L579_ZOBGA</name>
<proteinExistence type="predicted"/>
<protein>
    <submittedName>
        <fullName evidence="1">Uncharacterized protein</fullName>
    </submittedName>
</protein>
<organism evidence="1 2">
    <name type="scientific">Zobellia galactanivorans (strain DSM 12802 / CCUG 47099 / CIP 106680 / NCIMB 13871 / Dsij)</name>
    <dbReference type="NCBI Taxonomy" id="63186"/>
    <lineage>
        <taxon>Bacteria</taxon>
        <taxon>Pseudomonadati</taxon>
        <taxon>Bacteroidota</taxon>
        <taxon>Flavobacteriia</taxon>
        <taxon>Flavobacteriales</taxon>
        <taxon>Flavobacteriaceae</taxon>
        <taxon>Zobellia</taxon>
    </lineage>
</organism>
<dbReference type="KEGG" id="zga:ZOBELLIA_1950"/>
<accession>G0L579</accession>
<reference evidence="2" key="1">
    <citation type="submission" date="2009-07" db="EMBL/GenBank/DDBJ databases">
        <title>Complete genome sequence of Zobellia galactanivorans Dsij.</title>
        <authorList>
            <consortium name="Genoscope - CEA"/>
        </authorList>
    </citation>
    <scope>NUCLEOTIDE SEQUENCE [LARGE SCALE GENOMIC DNA]</scope>
    <source>
        <strain evidence="2">DSM 12802 / CCUG 47099 / CIP 106680 / NCIMB 13871 / Dsij</strain>
    </source>
</reference>
<evidence type="ECO:0000313" key="2">
    <source>
        <dbReference type="Proteomes" id="UP000008898"/>
    </source>
</evidence>
<dbReference type="EMBL" id="FP476056">
    <property type="protein sequence ID" value="CAZ96003.1"/>
    <property type="molecule type" value="Genomic_DNA"/>
</dbReference>